<feature type="transmembrane region" description="Helical" evidence="6">
    <location>
        <begin position="378"/>
        <end position="399"/>
    </location>
</feature>
<feature type="transmembrane region" description="Helical" evidence="6">
    <location>
        <begin position="208"/>
        <end position="229"/>
    </location>
</feature>
<evidence type="ECO:0000256" key="2">
    <source>
        <dbReference type="ARBA" id="ARBA00022475"/>
    </source>
</evidence>
<keyword evidence="3 6" id="KW-0812">Transmembrane</keyword>
<proteinExistence type="predicted"/>
<protein>
    <recommendedName>
        <fullName evidence="9">Polysaccharide biosynthesis protein</fullName>
    </recommendedName>
</protein>
<evidence type="ECO:0000256" key="4">
    <source>
        <dbReference type="ARBA" id="ARBA00022989"/>
    </source>
</evidence>
<feature type="transmembrane region" description="Helical" evidence="6">
    <location>
        <begin position="241"/>
        <end position="260"/>
    </location>
</feature>
<dbReference type="InterPro" id="IPR050833">
    <property type="entry name" value="Poly_Biosynth_Transport"/>
</dbReference>
<evidence type="ECO:0000256" key="1">
    <source>
        <dbReference type="ARBA" id="ARBA00004651"/>
    </source>
</evidence>
<gene>
    <name evidence="7" type="ORF">C0099_12670</name>
</gene>
<dbReference type="EMBL" id="CP025682">
    <property type="protein sequence ID" value="AUN95709.1"/>
    <property type="molecule type" value="Genomic_DNA"/>
</dbReference>
<dbReference type="Proteomes" id="UP000242205">
    <property type="component" value="Chromosome"/>
</dbReference>
<feature type="transmembrane region" description="Helical" evidence="6">
    <location>
        <begin position="168"/>
        <end position="187"/>
    </location>
</feature>
<organism evidence="7 8">
    <name type="scientific">Pseudazoarcus pumilus</name>
    <dbReference type="NCBI Taxonomy" id="2067960"/>
    <lineage>
        <taxon>Bacteria</taxon>
        <taxon>Pseudomonadati</taxon>
        <taxon>Pseudomonadota</taxon>
        <taxon>Betaproteobacteria</taxon>
        <taxon>Rhodocyclales</taxon>
        <taxon>Zoogloeaceae</taxon>
        <taxon>Pseudazoarcus</taxon>
    </lineage>
</organism>
<comment type="subcellular location">
    <subcellularLocation>
        <location evidence="1">Cell membrane</location>
        <topology evidence="1">Multi-pass membrane protein</topology>
    </subcellularLocation>
</comment>
<evidence type="ECO:0000313" key="7">
    <source>
        <dbReference type="EMBL" id="AUN95709.1"/>
    </source>
</evidence>
<name>A0A2I6S8X1_9RHOO</name>
<accession>A0A2I6S8X1</accession>
<feature type="transmembrane region" description="Helical" evidence="6">
    <location>
        <begin position="144"/>
        <end position="162"/>
    </location>
</feature>
<feature type="transmembrane region" description="Helical" evidence="6">
    <location>
        <begin position="87"/>
        <end position="108"/>
    </location>
</feature>
<dbReference type="AlphaFoldDB" id="A0A2I6S8X1"/>
<keyword evidence="2" id="KW-1003">Cell membrane</keyword>
<evidence type="ECO:0000256" key="6">
    <source>
        <dbReference type="SAM" id="Phobius"/>
    </source>
</evidence>
<reference evidence="7 8" key="1">
    <citation type="submission" date="2018-01" db="EMBL/GenBank/DDBJ databases">
        <authorList>
            <person name="Fu G.-Y."/>
        </authorList>
    </citation>
    <scope>NUCLEOTIDE SEQUENCE [LARGE SCALE GENOMIC DNA]</scope>
    <source>
        <strain evidence="7 8">SY39</strain>
    </source>
</reference>
<feature type="transmembrane region" description="Helical" evidence="6">
    <location>
        <begin position="352"/>
        <end position="372"/>
    </location>
</feature>
<feature type="transmembrane region" description="Helical" evidence="6">
    <location>
        <begin position="46"/>
        <end position="66"/>
    </location>
</feature>
<dbReference type="KEGG" id="atw:C0099_12670"/>
<keyword evidence="8" id="KW-1185">Reference proteome</keyword>
<dbReference type="PANTHER" id="PTHR30250:SF11">
    <property type="entry name" value="O-ANTIGEN TRANSPORTER-RELATED"/>
    <property type="match status" value="1"/>
</dbReference>
<dbReference type="PANTHER" id="PTHR30250">
    <property type="entry name" value="PST FAMILY PREDICTED COLANIC ACID TRANSPORTER"/>
    <property type="match status" value="1"/>
</dbReference>
<evidence type="ECO:0000313" key="8">
    <source>
        <dbReference type="Proteomes" id="UP000242205"/>
    </source>
</evidence>
<dbReference type="GO" id="GO:0005886">
    <property type="term" value="C:plasma membrane"/>
    <property type="evidence" value="ECO:0007669"/>
    <property type="project" value="UniProtKB-SubCell"/>
</dbReference>
<keyword evidence="5 6" id="KW-0472">Membrane</keyword>
<feature type="transmembrane region" description="Helical" evidence="6">
    <location>
        <begin position="322"/>
        <end position="345"/>
    </location>
</feature>
<evidence type="ECO:0000256" key="5">
    <source>
        <dbReference type="ARBA" id="ARBA00023136"/>
    </source>
</evidence>
<sequence length="409" mass="42371">MSGAGALRAMAAQGAGAAACALVSFALVAWLARALGAEQFGAYVVVLNAAILAGVLIEGGWPTLVYRESVGRPGRVVRGDTACAAGMANVLIVGAILAGIGLTGNWAWKHAPTFSVAVLCLSLVGVMNLASARMRGAGRFELEAGWQFGGRVVSAILIVAALTTLPAAGSAVVFAAWAAGLLLWVAFFGRSWLVRPNFAAGRQARRSAFALMLLAGASIFLLRADMVLLELFGAEPVTLSAYAAVTRFVEAAVLLFAPLTNVLLRVFRLAAADSARFGREVAGWAALAGVLAMLGWAAGWLLAEPIVVLVFGEGFRQAHALIPWVLLVLPPLFVSLVLIQAWIALERDRQLALALWACAAAMVGFAAVGWWGHGAKGFAAGVALAHAVLAVALAGGISVRRLKAMKSRG</sequence>
<evidence type="ECO:0008006" key="9">
    <source>
        <dbReference type="Google" id="ProtNLM"/>
    </source>
</evidence>
<evidence type="ECO:0000256" key="3">
    <source>
        <dbReference type="ARBA" id="ARBA00022692"/>
    </source>
</evidence>
<feature type="transmembrane region" description="Helical" evidence="6">
    <location>
        <begin position="281"/>
        <end position="302"/>
    </location>
</feature>
<keyword evidence="4 6" id="KW-1133">Transmembrane helix</keyword>
<feature type="transmembrane region" description="Helical" evidence="6">
    <location>
        <begin position="114"/>
        <end position="132"/>
    </location>
</feature>
<dbReference type="RefSeq" id="WP_102247755.1">
    <property type="nucleotide sequence ID" value="NZ_CP025682.1"/>
</dbReference>